<dbReference type="Proteomes" id="UP000031668">
    <property type="component" value="Unassembled WGS sequence"/>
</dbReference>
<protein>
    <submittedName>
        <fullName evidence="9">Zinc finger BED domain-containing protein 1</fullName>
    </submittedName>
</protein>
<evidence type="ECO:0000256" key="5">
    <source>
        <dbReference type="ARBA" id="ARBA00023015"/>
    </source>
</evidence>
<keyword evidence="10" id="KW-1185">Reference proteome</keyword>
<reference evidence="9 10" key="1">
    <citation type="journal article" date="2014" name="Genome Biol. Evol.">
        <title>The genome of the myxosporean Thelohanellus kitauei shows adaptations to nutrient acquisition within its fish host.</title>
        <authorList>
            <person name="Yang Y."/>
            <person name="Xiong J."/>
            <person name="Zhou Z."/>
            <person name="Huo F."/>
            <person name="Miao W."/>
            <person name="Ran C."/>
            <person name="Liu Y."/>
            <person name="Zhang J."/>
            <person name="Feng J."/>
            <person name="Wang M."/>
            <person name="Wang M."/>
            <person name="Wang L."/>
            <person name="Yao B."/>
        </authorList>
    </citation>
    <scope>NUCLEOTIDE SEQUENCE [LARGE SCALE GENOMIC DNA]</scope>
    <source>
        <strain evidence="9">Wuqing</strain>
    </source>
</reference>
<dbReference type="Gene3D" id="1.10.10.1070">
    <property type="entry name" value="Zinc finger, BED domain-containing"/>
    <property type="match status" value="1"/>
</dbReference>
<feature type="domain" description="BED-type" evidence="8">
    <location>
        <begin position="17"/>
        <end position="69"/>
    </location>
</feature>
<evidence type="ECO:0000256" key="7">
    <source>
        <dbReference type="ARBA" id="ARBA00023242"/>
    </source>
</evidence>
<dbReference type="GO" id="GO:0003677">
    <property type="term" value="F:DNA binding"/>
    <property type="evidence" value="ECO:0007669"/>
    <property type="project" value="InterPro"/>
</dbReference>
<evidence type="ECO:0000313" key="9">
    <source>
        <dbReference type="EMBL" id="KII68636.1"/>
    </source>
</evidence>
<dbReference type="AlphaFoldDB" id="A0A0C2MN62"/>
<dbReference type="SUPFAM" id="SSF140996">
    <property type="entry name" value="Hermes dimerisation domain"/>
    <property type="match status" value="1"/>
</dbReference>
<dbReference type="GO" id="GO:0008270">
    <property type="term" value="F:zinc ion binding"/>
    <property type="evidence" value="ECO:0007669"/>
    <property type="project" value="UniProtKB-KW"/>
</dbReference>
<comment type="caution">
    <text evidence="9">The sequence shown here is derived from an EMBL/GenBank/DDBJ whole genome shotgun (WGS) entry which is preliminary data.</text>
</comment>
<comment type="subcellular location">
    <subcellularLocation>
        <location evidence="1">Nucleus</location>
    </subcellularLocation>
</comment>
<dbReference type="SUPFAM" id="SSF57667">
    <property type="entry name" value="beta-beta-alpha zinc fingers"/>
    <property type="match status" value="1"/>
</dbReference>
<accession>A0A0C2MN62</accession>
<dbReference type="GO" id="GO:0009791">
    <property type="term" value="P:post-embryonic development"/>
    <property type="evidence" value="ECO:0007669"/>
    <property type="project" value="UniProtKB-ARBA"/>
</dbReference>
<dbReference type="Pfam" id="PF02892">
    <property type="entry name" value="zf-BED"/>
    <property type="match status" value="1"/>
</dbReference>
<dbReference type="PANTHER" id="PTHR46481">
    <property type="entry name" value="ZINC FINGER BED DOMAIN-CONTAINING PROTEIN 4"/>
    <property type="match status" value="1"/>
</dbReference>
<keyword evidence="5" id="KW-0805">Transcription regulation</keyword>
<dbReference type="PANTHER" id="PTHR46481:SF10">
    <property type="entry name" value="ZINC FINGER BED DOMAIN-CONTAINING PROTEIN 39"/>
    <property type="match status" value="1"/>
</dbReference>
<keyword evidence="2" id="KW-0479">Metal-binding</keyword>
<dbReference type="InterPro" id="IPR052035">
    <property type="entry name" value="ZnF_BED_domain_contain"/>
</dbReference>
<sequence>MDCYRYVPLSNAKNTSFWKYFGFKPNDGRTLVSEYNNKVYCIIIGCKYAEIAYSGNTTNMSHHLSQYHPVDNASYVGVCASNPQLPITSYVVKRMFLIDSKAKEISATIVDCIVEDLRPMALIEGKGFVKLMETVAPNYPLAIAGYFYTESEKLLQTTKWLVLTSDISTSHHAYLSLAVHFIGHSNILRMYLLNCIELAADQPTANDIAETIKQKLHFWGYLKISDDGIV</sequence>
<organism evidence="9 10">
    <name type="scientific">Thelohanellus kitauei</name>
    <name type="common">Myxosporean</name>
    <dbReference type="NCBI Taxonomy" id="669202"/>
    <lineage>
        <taxon>Eukaryota</taxon>
        <taxon>Metazoa</taxon>
        <taxon>Cnidaria</taxon>
        <taxon>Myxozoa</taxon>
        <taxon>Myxosporea</taxon>
        <taxon>Bivalvulida</taxon>
        <taxon>Platysporina</taxon>
        <taxon>Myxobolidae</taxon>
        <taxon>Thelohanellus</taxon>
    </lineage>
</organism>
<evidence type="ECO:0000313" key="10">
    <source>
        <dbReference type="Proteomes" id="UP000031668"/>
    </source>
</evidence>
<gene>
    <name evidence="9" type="ORF">RF11_04766</name>
</gene>
<keyword evidence="7" id="KW-0539">Nucleus</keyword>
<dbReference type="EMBL" id="JWZT01002745">
    <property type="protein sequence ID" value="KII68636.1"/>
    <property type="molecule type" value="Genomic_DNA"/>
</dbReference>
<dbReference type="OrthoDB" id="106267at2759"/>
<name>A0A0C2MN62_THEKT</name>
<keyword evidence="4" id="KW-0862">Zinc</keyword>
<evidence type="ECO:0000256" key="6">
    <source>
        <dbReference type="ARBA" id="ARBA00023163"/>
    </source>
</evidence>
<evidence type="ECO:0000256" key="4">
    <source>
        <dbReference type="ARBA" id="ARBA00022833"/>
    </source>
</evidence>
<dbReference type="InterPro" id="IPR003656">
    <property type="entry name" value="Znf_BED"/>
</dbReference>
<evidence type="ECO:0000256" key="1">
    <source>
        <dbReference type="ARBA" id="ARBA00004123"/>
    </source>
</evidence>
<evidence type="ECO:0000256" key="3">
    <source>
        <dbReference type="ARBA" id="ARBA00022771"/>
    </source>
</evidence>
<keyword evidence="3" id="KW-0863">Zinc-finger</keyword>
<dbReference type="OMA" id="LLEECKC"/>
<keyword evidence="6" id="KW-0804">Transcription</keyword>
<dbReference type="InterPro" id="IPR036236">
    <property type="entry name" value="Znf_C2H2_sf"/>
</dbReference>
<evidence type="ECO:0000259" key="8">
    <source>
        <dbReference type="Pfam" id="PF02892"/>
    </source>
</evidence>
<dbReference type="GO" id="GO:0005634">
    <property type="term" value="C:nucleus"/>
    <property type="evidence" value="ECO:0007669"/>
    <property type="project" value="UniProtKB-SubCell"/>
</dbReference>
<proteinExistence type="predicted"/>
<evidence type="ECO:0000256" key="2">
    <source>
        <dbReference type="ARBA" id="ARBA00022723"/>
    </source>
</evidence>